<evidence type="ECO:0000313" key="1">
    <source>
        <dbReference type="EMBL" id="ORX50984.1"/>
    </source>
</evidence>
<accession>A0A1X2GD39</accession>
<dbReference type="OrthoDB" id="2014201at2759"/>
<gene>
    <name evidence="1" type="ORF">DM01DRAFT_1337605</name>
</gene>
<dbReference type="InterPro" id="IPR050587">
    <property type="entry name" value="GNT1/Glycosyltrans_8"/>
</dbReference>
<dbReference type="InterPro" id="IPR002495">
    <property type="entry name" value="Glyco_trans_8"/>
</dbReference>
<dbReference type="Proteomes" id="UP000242146">
    <property type="component" value="Unassembled WGS sequence"/>
</dbReference>
<dbReference type="CDD" id="cd02537">
    <property type="entry name" value="GT8_Glycogenin"/>
    <property type="match status" value="1"/>
</dbReference>
<reference evidence="1 2" key="1">
    <citation type="submission" date="2016-07" db="EMBL/GenBank/DDBJ databases">
        <title>Pervasive Adenine N6-methylation of Active Genes in Fungi.</title>
        <authorList>
            <consortium name="DOE Joint Genome Institute"/>
            <person name="Mondo S.J."/>
            <person name="Dannebaum R.O."/>
            <person name="Kuo R.C."/>
            <person name="Labutti K."/>
            <person name="Haridas S."/>
            <person name="Kuo A."/>
            <person name="Salamov A."/>
            <person name="Ahrendt S.R."/>
            <person name="Lipzen A."/>
            <person name="Sullivan W."/>
            <person name="Andreopoulos W.B."/>
            <person name="Clum A."/>
            <person name="Lindquist E."/>
            <person name="Daum C."/>
            <person name="Ramamoorthy G.K."/>
            <person name="Gryganskyi A."/>
            <person name="Culley D."/>
            <person name="Magnuson J.K."/>
            <person name="James T.Y."/>
            <person name="O'Malley M.A."/>
            <person name="Stajich J.E."/>
            <person name="Spatafora J.W."/>
            <person name="Visel A."/>
            <person name="Grigoriev I.V."/>
        </authorList>
    </citation>
    <scope>NUCLEOTIDE SEQUENCE [LARGE SCALE GENOMIC DNA]</scope>
    <source>
        <strain evidence="1 2">NRRL 3301</strain>
    </source>
</reference>
<keyword evidence="1" id="KW-0808">Transferase</keyword>
<dbReference type="GO" id="GO:0016757">
    <property type="term" value="F:glycosyltransferase activity"/>
    <property type="evidence" value="ECO:0007669"/>
    <property type="project" value="InterPro"/>
</dbReference>
<dbReference type="SUPFAM" id="SSF53448">
    <property type="entry name" value="Nucleotide-diphospho-sugar transferases"/>
    <property type="match status" value="1"/>
</dbReference>
<dbReference type="Gene3D" id="3.90.550.10">
    <property type="entry name" value="Spore Coat Polysaccharide Biosynthesis Protein SpsA, Chain A"/>
    <property type="match status" value="1"/>
</dbReference>
<organism evidence="1 2">
    <name type="scientific">Hesseltinella vesiculosa</name>
    <dbReference type="NCBI Taxonomy" id="101127"/>
    <lineage>
        <taxon>Eukaryota</taxon>
        <taxon>Fungi</taxon>
        <taxon>Fungi incertae sedis</taxon>
        <taxon>Mucoromycota</taxon>
        <taxon>Mucoromycotina</taxon>
        <taxon>Mucoromycetes</taxon>
        <taxon>Mucorales</taxon>
        <taxon>Cunninghamellaceae</taxon>
        <taxon>Hesseltinella</taxon>
    </lineage>
</organism>
<protein>
    <submittedName>
        <fullName evidence="1">Nucleotide-diphospho-sugar transferase</fullName>
    </submittedName>
</protein>
<comment type="caution">
    <text evidence="1">The sequence shown here is derived from an EMBL/GenBank/DDBJ whole genome shotgun (WGS) entry which is preliminary data.</text>
</comment>
<dbReference type="PANTHER" id="PTHR11183">
    <property type="entry name" value="GLYCOGENIN SUBFAMILY MEMBER"/>
    <property type="match status" value="1"/>
</dbReference>
<dbReference type="STRING" id="101127.A0A1X2GD39"/>
<proteinExistence type="predicted"/>
<evidence type="ECO:0000313" key="2">
    <source>
        <dbReference type="Proteomes" id="UP000242146"/>
    </source>
</evidence>
<dbReference type="InterPro" id="IPR029044">
    <property type="entry name" value="Nucleotide-diphossugar_trans"/>
</dbReference>
<name>A0A1X2GD39_9FUNG</name>
<sequence length="287" mass="33888">MPKKCAWAVVLTSENNYLKGIVVLQYVLSKVLASKYPLLVLYTPNVQPAIVEKLTSVGCLTRPIDPIVPPGPIEYSHERFRNTWTKLAVWDQEDYDRLVMVDADMLPLANMDELMTLEFPQKTWVAASHACTCNPQQMKKYPADWIPSNCEYTFLTTTQLERQVPRHYFNSGLIVLRPDRSVFRRMIDRLFKVGDLNGYIFPDQDFLNEEFFDQWTELPYIYNALKPMSMCHAKLWNLDAIKNIHYILSKPWDVDWNNKTEQAEYYPLYKKWVETYDEARAFYRWSP</sequence>
<dbReference type="AlphaFoldDB" id="A0A1X2GD39"/>
<dbReference type="EMBL" id="MCGT01000022">
    <property type="protein sequence ID" value="ORX50984.1"/>
    <property type="molecule type" value="Genomic_DNA"/>
</dbReference>
<dbReference type="Pfam" id="PF01501">
    <property type="entry name" value="Glyco_transf_8"/>
    <property type="match status" value="1"/>
</dbReference>
<keyword evidence="2" id="KW-1185">Reference proteome</keyword>